<reference evidence="1" key="1">
    <citation type="submission" date="2014-05" db="EMBL/GenBank/DDBJ databases">
        <authorList>
            <person name="Chronopoulou M."/>
        </authorList>
    </citation>
    <scope>NUCLEOTIDE SEQUENCE</scope>
    <source>
        <tissue evidence="1">Whole organism</tissue>
    </source>
</reference>
<accession>A0A0K2VHM5</accession>
<protein>
    <submittedName>
        <fullName evidence="1">Uncharacterized protein</fullName>
    </submittedName>
</protein>
<evidence type="ECO:0000313" key="1">
    <source>
        <dbReference type="EMBL" id="CDW49451.1"/>
    </source>
</evidence>
<organism evidence="1">
    <name type="scientific">Lepeophtheirus salmonis</name>
    <name type="common">Salmon louse</name>
    <name type="synonym">Caligus salmonis</name>
    <dbReference type="NCBI Taxonomy" id="72036"/>
    <lineage>
        <taxon>Eukaryota</taxon>
        <taxon>Metazoa</taxon>
        <taxon>Ecdysozoa</taxon>
        <taxon>Arthropoda</taxon>
        <taxon>Crustacea</taxon>
        <taxon>Multicrustacea</taxon>
        <taxon>Hexanauplia</taxon>
        <taxon>Copepoda</taxon>
        <taxon>Siphonostomatoida</taxon>
        <taxon>Caligidae</taxon>
        <taxon>Lepeophtheirus</taxon>
    </lineage>
</organism>
<proteinExistence type="predicted"/>
<dbReference type="EMBL" id="HACA01032090">
    <property type="protein sequence ID" value="CDW49451.1"/>
    <property type="molecule type" value="Transcribed_RNA"/>
</dbReference>
<sequence>MKGCVDNWIVPYGFNVFNIQRLPLLGSMFKFALKISGPKEQMLEHLRLLYFPFSRLGGTLIN</sequence>
<name>A0A0K2VHM5_LEPSM</name>
<dbReference type="AlphaFoldDB" id="A0A0K2VHM5"/>